<name>A0A238D760_THIDL</name>
<evidence type="ECO:0000313" key="1">
    <source>
        <dbReference type="EMBL" id="SBP89061.1"/>
    </source>
</evidence>
<gene>
    <name evidence="1" type="ORF">THIARS_70681</name>
</gene>
<protein>
    <submittedName>
        <fullName evidence="1">Uncharacterized protein</fullName>
    </submittedName>
</protein>
<sequence length="311" mass="35379">MTSLQKFRVTGHVVWPVRPNVDKTERVVEVGESRFIVSLEFPSVYFVDKELKLANSNWCQLSVSWRQPFSGTRNAARKWASSKDGSKVLIEKIERAQHAYVDVLKSEFHENYDVHCIRHFGPLDWPYVCVQFAGALVFKRIGSSLGAHFRSLRSSLDSLPDVCRRISFEQRTLQRAIDLAQCGYPTESVLLAAAVLDAFVQKFLRALMALRFIEEESAEQLLRNVMTKRMATYLDAVLKLASGHSLAEDEPGLFERLLKVNKQRNDAIHNGRELARADAYEACDMVHKVAMYLSLVNADVAPQLRAPKFFT</sequence>
<accession>A0A238D760</accession>
<dbReference type="AlphaFoldDB" id="A0A238D760"/>
<proteinExistence type="predicted"/>
<dbReference type="Proteomes" id="UP000214566">
    <property type="component" value="Unassembled WGS sequence"/>
</dbReference>
<organism evidence="1 2">
    <name type="scientific">Thiomonas delicata</name>
    <name type="common">Thiomonas cuprina</name>
    <dbReference type="NCBI Taxonomy" id="364030"/>
    <lineage>
        <taxon>Bacteria</taxon>
        <taxon>Pseudomonadati</taxon>
        <taxon>Pseudomonadota</taxon>
        <taxon>Betaproteobacteria</taxon>
        <taxon>Burkholderiales</taxon>
        <taxon>Thiomonas</taxon>
    </lineage>
</organism>
<dbReference type="EMBL" id="FLMQ01000056">
    <property type="protein sequence ID" value="SBP89061.1"/>
    <property type="molecule type" value="Genomic_DNA"/>
</dbReference>
<reference evidence="1 2" key="1">
    <citation type="submission" date="2016-06" db="EMBL/GenBank/DDBJ databases">
        <authorList>
            <person name="Kjaerup R.B."/>
            <person name="Dalgaard T.S."/>
            <person name="Juul-Madsen H.R."/>
        </authorList>
    </citation>
    <scope>NUCLEOTIDE SEQUENCE [LARGE SCALE GENOMIC DNA]</scope>
    <source>
        <strain evidence="1 2">DSM 16361</strain>
    </source>
</reference>
<keyword evidence="2" id="KW-1185">Reference proteome</keyword>
<evidence type="ECO:0000313" key="2">
    <source>
        <dbReference type="Proteomes" id="UP000214566"/>
    </source>
</evidence>